<gene>
    <name evidence="2" type="ORF">NDK43_11425</name>
</gene>
<evidence type="ECO:0000313" key="2">
    <source>
        <dbReference type="EMBL" id="MCM2532886.1"/>
    </source>
</evidence>
<dbReference type="InterPro" id="IPR001303">
    <property type="entry name" value="Aldolase_II/adducin_N"/>
</dbReference>
<name>A0ABT0W978_9BACI</name>
<organism evidence="2 3">
    <name type="scientific">Neobacillus pocheonensis</name>
    <dbReference type="NCBI Taxonomy" id="363869"/>
    <lineage>
        <taxon>Bacteria</taxon>
        <taxon>Bacillati</taxon>
        <taxon>Bacillota</taxon>
        <taxon>Bacilli</taxon>
        <taxon>Bacillales</taxon>
        <taxon>Bacillaceae</taxon>
        <taxon>Neobacillus</taxon>
    </lineage>
</organism>
<evidence type="ECO:0000313" key="3">
    <source>
        <dbReference type="Proteomes" id="UP001523262"/>
    </source>
</evidence>
<dbReference type="Pfam" id="PF00596">
    <property type="entry name" value="Aldolase_II"/>
    <property type="match status" value="1"/>
</dbReference>
<evidence type="ECO:0000259" key="1">
    <source>
        <dbReference type="Pfam" id="PF00596"/>
    </source>
</evidence>
<dbReference type="Gene3D" id="3.40.225.10">
    <property type="entry name" value="Class II aldolase/adducin N-terminal domain"/>
    <property type="match status" value="1"/>
</dbReference>
<dbReference type="Proteomes" id="UP001523262">
    <property type="component" value="Unassembled WGS sequence"/>
</dbReference>
<reference evidence="2 3" key="1">
    <citation type="submission" date="2022-06" db="EMBL/GenBank/DDBJ databases">
        <authorList>
            <person name="Jeon C.O."/>
        </authorList>
    </citation>
    <scope>NUCLEOTIDE SEQUENCE [LARGE SCALE GENOMIC DNA]</scope>
    <source>
        <strain evidence="2 3">KCTC 13943</strain>
    </source>
</reference>
<accession>A0ABT0W978</accession>
<proteinExistence type="predicted"/>
<dbReference type="InterPro" id="IPR036409">
    <property type="entry name" value="Aldolase_II/adducin_N_sf"/>
</dbReference>
<comment type="caution">
    <text evidence="2">The sequence shown here is derived from an EMBL/GenBank/DDBJ whole genome shotgun (WGS) entry which is preliminary data.</text>
</comment>
<feature type="domain" description="Class II aldolase/adducin N-terminal" evidence="1">
    <location>
        <begin position="11"/>
        <end position="49"/>
    </location>
</feature>
<dbReference type="EMBL" id="JAMQCR010000001">
    <property type="protein sequence ID" value="MCM2532886.1"/>
    <property type="molecule type" value="Genomic_DNA"/>
</dbReference>
<sequence>MSDSLNTLREKVAIFCRILAMEGLVDETLGHVSVRIPNTDEMFIRCRGEEENGVRYKSLHG</sequence>
<keyword evidence="3" id="KW-1185">Reference proteome</keyword>
<protein>
    <submittedName>
        <fullName evidence="2">Class II aldolase/adducin family protein</fullName>
    </submittedName>
</protein>
<dbReference type="SUPFAM" id="SSF53639">
    <property type="entry name" value="AraD/HMP-PK domain-like"/>
    <property type="match status" value="1"/>
</dbReference>